<accession>A0A0F9J3T7</accession>
<dbReference type="PROSITE" id="PS50819">
    <property type="entry name" value="INTEIN_ENDONUCLEASE"/>
    <property type="match status" value="1"/>
</dbReference>
<evidence type="ECO:0000256" key="2">
    <source>
        <dbReference type="ARBA" id="ARBA00023000"/>
    </source>
</evidence>
<dbReference type="SUPFAM" id="SSF55608">
    <property type="entry name" value="Homing endonucleases"/>
    <property type="match status" value="1"/>
</dbReference>
<feature type="non-terminal residue" evidence="4">
    <location>
        <position position="825"/>
    </location>
</feature>
<keyword evidence="1" id="KW-0068">Autocatalytic cleavage</keyword>
<dbReference type="CDD" id="cd00081">
    <property type="entry name" value="Hint"/>
    <property type="match status" value="1"/>
</dbReference>
<sequence>MPGLSRPTGKSVRDLHHKLELDWGPRIRLDEEFRDLVHQRNPIETLELSDDRNIDPMEFRSGRAGGIIEHAGGLLMARPAMHAEPPTLNTEDTRTAEQVERASANLFEKELIANNFWQSVGRDILIYGRAFIKSMLSASQWTAEAGYPVRESKETDKDYLTRIRKWKETEGKFPFVIQHVPALGVLPLLDSSDNVLATIEVKWATAKILADDFGSKTVQDMLSRRTLKWYDELPVIEYIDNEWVSYLLAGTEVRRRDTPETNRLYKGVKSYQPLRTWRHNLGKHPIVMIPGIRTELTDYKSHFKGFLSDAKDALVMYDFLLSRLATMINAYYLPCASASEELLLPDGSRKTYGELASEGRKFEVMTRGKCVPKPVLAYAEFAGAAPIYKITLDSGRILERSEHHRIGVLGRRNHIDYKFPSDLKIGNRLAVLTKPPKRQENRKGGRWLTSDIALAVGMLIGDGSLTDNGVKFTSSNPLITSIFEQAVVKSKNPYSIFDYERQQVVTIRKGQQQKGNNLKKRAPILWALKKLNLLNKTSRTKILPDWTRCLPEKKALALFHGLILTDGYIYGSRIGYGSTSKNLRDWVADAAWRFGCPGVIREKKMQDGSSFYVWDSFREFTPDLVKKIADVFHSKAEDIFFSKVNNETLFIPTQRRRLRKKINKYVHAERVKSIHLLSERPIVCITMVDSDTPLYCTPVLEHNSYEWKLGASSAQFAGRDRPVLRVNLGGVTVTYADENLDTLAIPQGLPDATMLLAQSDDIIQRATLEDVLFGRVQGAAPAYQVNLRINVAKSKLTPLAQNMAIGITNVLDLFLRGIIQLGEAV</sequence>
<feature type="domain" description="DOD-type homing endonuclease" evidence="3">
    <location>
        <begin position="455"/>
        <end position="596"/>
    </location>
</feature>
<dbReference type="Gene3D" id="3.10.28.10">
    <property type="entry name" value="Homing endonucleases"/>
    <property type="match status" value="1"/>
</dbReference>
<dbReference type="InterPro" id="IPR036844">
    <property type="entry name" value="Hint_dom_sf"/>
</dbReference>
<keyword evidence="2" id="KW-0651">Protein splicing</keyword>
<dbReference type="Pfam" id="PF14528">
    <property type="entry name" value="LAGLIDADG_3"/>
    <property type="match status" value="1"/>
</dbReference>
<dbReference type="InterPro" id="IPR006141">
    <property type="entry name" value="Intein_N"/>
</dbReference>
<dbReference type="Gene3D" id="2.170.16.10">
    <property type="entry name" value="Hedgehog/Intein (Hint) domain"/>
    <property type="match status" value="1"/>
</dbReference>
<dbReference type="EMBL" id="LAZR01010917">
    <property type="protein sequence ID" value="KKM64354.1"/>
    <property type="molecule type" value="Genomic_DNA"/>
</dbReference>
<reference evidence="4" key="1">
    <citation type="journal article" date="2015" name="Nature">
        <title>Complex archaea that bridge the gap between prokaryotes and eukaryotes.</title>
        <authorList>
            <person name="Spang A."/>
            <person name="Saw J.H."/>
            <person name="Jorgensen S.L."/>
            <person name="Zaremba-Niedzwiedzka K."/>
            <person name="Martijn J."/>
            <person name="Lind A.E."/>
            <person name="van Eijk R."/>
            <person name="Schleper C."/>
            <person name="Guy L."/>
            <person name="Ettema T.J."/>
        </authorList>
    </citation>
    <scope>NUCLEOTIDE SEQUENCE</scope>
</reference>
<dbReference type="PROSITE" id="PS50817">
    <property type="entry name" value="INTEIN_N_TER"/>
    <property type="match status" value="1"/>
</dbReference>
<comment type="caution">
    <text evidence="4">The sequence shown here is derived from an EMBL/GenBank/DDBJ whole genome shotgun (WGS) entry which is preliminary data.</text>
</comment>
<gene>
    <name evidence="4" type="ORF">LCGC14_1502250</name>
</gene>
<dbReference type="GO" id="GO:0004519">
    <property type="term" value="F:endonuclease activity"/>
    <property type="evidence" value="ECO:0007669"/>
    <property type="project" value="InterPro"/>
</dbReference>
<protein>
    <recommendedName>
        <fullName evidence="3">DOD-type homing endonuclease domain-containing protein</fullName>
    </recommendedName>
</protein>
<dbReference type="SUPFAM" id="SSF51294">
    <property type="entry name" value="Hedgehog/intein (Hint) domain"/>
    <property type="match status" value="1"/>
</dbReference>
<evidence type="ECO:0000259" key="3">
    <source>
        <dbReference type="PROSITE" id="PS50819"/>
    </source>
</evidence>
<dbReference type="InterPro" id="IPR004042">
    <property type="entry name" value="Intein_endonuc_central"/>
</dbReference>
<evidence type="ECO:0000256" key="1">
    <source>
        <dbReference type="ARBA" id="ARBA00022813"/>
    </source>
</evidence>
<dbReference type="GO" id="GO:0016539">
    <property type="term" value="P:intein-mediated protein splicing"/>
    <property type="evidence" value="ECO:0007669"/>
    <property type="project" value="InterPro"/>
</dbReference>
<organism evidence="4">
    <name type="scientific">marine sediment metagenome</name>
    <dbReference type="NCBI Taxonomy" id="412755"/>
    <lineage>
        <taxon>unclassified sequences</taxon>
        <taxon>metagenomes</taxon>
        <taxon>ecological metagenomes</taxon>
    </lineage>
</organism>
<evidence type="ECO:0000313" key="4">
    <source>
        <dbReference type="EMBL" id="KKM64354.1"/>
    </source>
</evidence>
<dbReference type="InterPro" id="IPR027434">
    <property type="entry name" value="Homing_endonucl"/>
</dbReference>
<dbReference type="AlphaFoldDB" id="A0A0F9J3T7"/>
<name>A0A0F9J3T7_9ZZZZ</name>
<proteinExistence type="predicted"/>
<dbReference type="InterPro" id="IPR004860">
    <property type="entry name" value="LAGLIDADG_dom"/>
</dbReference>